<evidence type="ECO:0000313" key="2">
    <source>
        <dbReference type="Proteomes" id="UP000740926"/>
    </source>
</evidence>
<organism evidence="1 2">
    <name type="scientific">Rhizopus delemar</name>
    <dbReference type="NCBI Taxonomy" id="936053"/>
    <lineage>
        <taxon>Eukaryota</taxon>
        <taxon>Fungi</taxon>
        <taxon>Fungi incertae sedis</taxon>
        <taxon>Mucoromycota</taxon>
        <taxon>Mucoromycotina</taxon>
        <taxon>Mucoromycetes</taxon>
        <taxon>Mucorales</taxon>
        <taxon>Mucorineae</taxon>
        <taxon>Rhizopodaceae</taxon>
        <taxon>Rhizopus</taxon>
    </lineage>
</organism>
<gene>
    <name evidence="1" type="ORF">G6F50_011566</name>
</gene>
<dbReference type="Proteomes" id="UP000740926">
    <property type="component" value="Unassembled WGS sequence"/>
</dbReference>
<proteinExistence type="predicted"/>
<sequence length="552" mass="61883">MASTNLQSKPNIHQHLLPATDNLAIVIRVLFLRKNYTLMISVFPSHSGNVEKKSSFGSRHSVNSGLQGAQGGNIIIMRSYDAIMHQGHSCCYLHYLSIGLIFRFTIGWKEAKLRQGAPSKSVQKAERAVKRKFQQIYKDVKGEKPDKKRGDAVNWRLLLEEAYCKEQVAIGGHRALGALGVSLSNAASSLANANRLSPPRNVSSSTDEENISIDFSQKSRIILTNGFDIGSTWDGFKRMTYNKAKMEGLSTVTDVIEVLALNHVMLLTLSKNNVLVNFLGQDIYESLMEMVLSRYFNAEIVIETEITNAISGIIASLVSEDIDRKTAKIQLINITAQTEKYDTALIDMVTSCITKLPKKKLDLVVGEQELITGYLDHILTSLFHNPDEQRFFRWANRKSEEFGQLNTKRPDACMSLIENAAGVHALGFVEVKPKDTKDIGLVKLDLIRLGQFWKDVIDQNKIKSVMAVQAVDLNVRVYICSHADDGFYPMLELCCFDAPSCLDELPSFLQHLTNLKKVIYAYDNCCVRIDDESSKAWRRPSLTKGQLEAILK</sequence>
<dbReference type="AlphaFoldDB" id="A0A9P6YSQ9"/>
<comment type="caution">
    <text evidence="1">The sequence shown here is derived from an EMBL/GenBank/DDBJ whole genome shotgun (WGS) entry which is preliminary data.</text>
</comment>
<dbReference type="EMBL" id="JAANIU010003018">
    <property type="protein sequence ID" value="KAG1563883.1"/>
    <property type="molecule type" value="Genomic_DNA"/>
</dbReference>
<protein>
    <submittedName>
        <fullName evidence="1">Uncharacterized protein</fullName>
    </submittedName>
</protein>
<keyword evidence="2" id="KW-1185">Reference proteome</keyword>
<name>A0A9P6YSQ9_9FUNG</name>
<accession>A0A9P6YSQ9</accession>
<evidence type="ECO:0000313" key="1">
    <source>
        <dbReference type="EMBL" id="KAG1563883.1"/>
    </source>
</evidence>
<reference evidence="1 2" key="1">
    <citation type="journal article" date="2020" name="Microb. Genom.">
        <title>Genetic diversity of clinical and environmental Mucorales isolates obtained from an investigation of mucormycosis cases among solid organ transplant recipients.</title>
        <authorList>
            <person name="Nguyen M.H."/>
            <person name="Kaul D."/>
            <person name="Muto C."/>
            <person name="Cheng S.J."/>
            <person name="Richter R.A."/>
            <person name="Bruno V.M."/>
            <person name="Liu G."/>
            <person name="Beyhan S."/>
            <person name="Sundermann A.J."/>
            <person name="Mounaud S."/>
            <person name="Pasculle A.W."/>
            <person name="Nierman W.C."/>
            <person name="Driscoll E."/>
            <person name="Cumbie R."/>
            <person name="Clancy C.J."/>
            <person name="Dupont C.L."/>
        </authorList>
    </citation>
    <scope>NUCLEOTIDE SEQUENCE [LARGE SCALE GENOMIC DNA]</scope>
    <source>
        <strain evidence="1 2">GL24</strain>
    </source>
</reference>